<proteinExistence type="predicted"/>
<organism evidence="1">
    <name type="scientific">Rhizophora mucronata</name>
    <name type="common">Asiatic mangrove</name>
    <dbReference type="NCBI Taxonomy" id="61149"/>
    <lineage>
        <taxon>Eukaryota</taxon>
        <taxon>Viridiplantae</taxon>
        <taxon>Streptophyta</taxon>
        <taxon>Embryophyta</taxon>
        <taxon>Tracheophyta</taxon>
        <taxon>Spermatophyta</taxon>
        <taxon>Magnoliopsida</taxon>
        <taxon>eudicotyledons</taxon>
        <taxon>Gunneridae</taxon>
        <taxon>Pentapetalae</taxon>
        <taxon>rosids</taxon>
        <taxon>fabids</taxon>
        <taxon>Malpighiales</taxon>
        <taxon>Rhizophoraceae</taxon>
        <taxon>Rhizophora</taxon>
    </lineage>
</organism>
<evidence type="ECO:0000313" key="1">
    <source>
        <dbReference type="EMBL" id="MBX39818.1"/>
    </source>
</evidence>
<dbReference type="EMBL" id="GGEC01059334">
    <property type="protein sequence ID" value="MBX39818.1"/>
    <property type="molecule type" value="Transcribed_RNA"/>
</dbReference>
<reference evidence="1" key="1">
    <citation type="submission" date="2018-02" db="EMBL/GenBank/DDBJ databases">
        <title>Rhizophora mucronata_Transcriptome.</title>
        <authorList>
            <person name="Meera S.P."/>
            <person name="Sreeshan A."/>
            <person name="Augustine A."/>
        </authorList>
    </citation>
    <scope>NUCLEOTIDE SEQUENCE</scope>
    <source>
        <tissue evidence="1">Leaf</tissue>
    </source>
</reference>
<sequence>MATNCDDRKMAKYAKDMQKHFRRPRMKLWSELSF</sequence>
<name>A0A2P2NBG0_RHIMU</name>
<protein>
    <submittedName>
        <fullName evidence="1">Uncharacterized protein</fullName>
    </submittedName>
</protein>
<dbReference type="AlphaFoldDB" id="A0A2P2NBG0"/>
<accession>A0A2P2NBG0</accession>